<feature type="chain" id="PRO_5045543497" evidence="7">
    <location>
        <begin position="24"/>
        <end position="379"/>
    </location>
</feature>
<keyword evidence="6" id="KW-1133">Transmembrane helix</keyword>
<dbReference type="InterPro" id="IPR000209">
    <property type="entry name" value="Peptidase_S8/S53_dom"/>
</dbReference>
<feature type="active site" description="Charge relay system" evidence="5">
    <location>
        <position position="91"/>
    </location>
</feature>
<dbReference type="Pfam" id="PF00082">
    <property type="entry name" value="Peptidase_S8"/>
    <property type="match status" value="1"/>
</dbReference>
<keyword evidence="10" id="KW-1185">Reference proteome</keyword>
<feature type="domain" description="Peptidase S8/S53" evidence="8">
    <location>
        <begin position="49"/>
        <end position="294"/>
    </location>
</feature>
<evidence type="ECO:0000256" key="4">
    <source>
        <dbReference type="ARBA" id="ARBA00022825"/>
    </source>
</evidence>
<evidence type="ECO:0000259" key="8">
    <source>
        <dbReference type="Pfam" id="PF00082"/>
    </source>
</evidence>
<comment type="similarity">
    <text evidence="1 5">Belongs to the peptidase S8 family.</text>
</comment>
<dbReference type="RefSeq" id="WP_260726992.1">
    <property type="nucleotide sequence ID" value="NZ_BAAABS010000033.1"/>
</dbReference>
<dbReference type="InterPro" id="IPR015500">
    <property type="entry name" value="Peptidase_S8_subtilisin-rel"/>
</dbReference>
<proteinExistence type="inferred from homology"/>
<protein>
    <submittedName>
        <fullName evidence="9">S8 family serine peptidase</fullName>
    </submittedName>
</protein>
<sequence length="379" mass="38659">MIVRFLTLITVALIATTASPSVAYADSIRDRQWHLQFLNLAVAHQFSKGDGILVGVADTGVDPRSSELSSVVVAGKQFDRDGDGRTDTDGHGTAMAALIAARGKGDGNGALGIAPKATILPLRVLPGGITGDPAHLGDGIAWAVEHGAKVISISISTSEDDSIETAVDQAIAADVVVVAGAGNAPNDKKVAYPARLPGVLAVGGVDRQGNHAGISVTGPEVMIAAPAVDILSIGASQRYRTASGTSDATAIVAGAVALVRSKYPQLSGPEVVRRLTATAQDRGAPGRDEQYGYGVLDLVAALTADVPPASAGATVAGTTAAAAPKGDSRGGRAGMFVALAGVLVVVLLLLIVLGRRRRAVRSEWNPRPLPPPIGRDRRE</sequence>
<keyword evidence="4 5" id="KW-0720">Serine protease</keyword>
<evidence type="ECO:0000256" key="3">
    <source>
        <dbReference type="ARBA" id="ARBA00022801"/>
    </source>
</evidence>
<name>A0ABY5Z6G3_9ACTN</name>
<evidence type="ECO:0000256" key="6">
    <source>
        <dbReference type="SAM" id="Phobius"/>
    </source>
</evidence>
<keyword evidence="2 5" id="KW-0645">Protease</keyword>
<organism evidence="9 10">
    <name type="scientific">Dactylosporangium roseum</name>
    <dbReference type="NCBI Taxonomy" id="47989"/>
    <lineage>
        <taxon>Bacteria</taxon>
        <taxon>Bacillati</taxon>
        <taxon>Actinomycetota</taxon>
        <taxon>Actinomycetes</taxon>
        <taxon>Micromonosporales</taxon>
        <taxon>Micromonosporaceae</taxon>
        <taxon>Dactylosporangium</taxon>
    </lineage>
</organism>
<dbReference type="InterPro" id="IPR050131">
    <property type="entry name" value="Peptidase_S8_subtilisin-like"/>
</dbReference>
<dbReference type="PROSITE" id="PS51892">
    <property type="entry name" value="SUBTILASE"/>
    <property type="match status" value="1"/>
</dbReference>
<reference evidence="9" key="1">
    <citation type="submission" date="2021-04" db="EMBL/GenBank/DDBJ databases">
        <title>Biosynthetic gene clusters of Dactylosporangioum roseum.</title>
        <authorList>
            <person name="Hartkoorn R.C."/>
            <person name="Beaudoing E."/>
            <person name="Hot D."/>
            <person name="Moureu S."/>
        </authorList>
    </citation>
    <scope>NUCLEOTIDE SEQUENCE</scope>
    <source>
        <strain evidence="9">NRRL B-16295</strain>
    </source>
</reference>
<feature type="active site" description="Charge relay system" evidence="5">
    <location>
        <position position="58"/>
    </location>
</feature>
<dbReference type="SUPFAM" id="SSF52743">
    <property type="entry name" value="Subtilisin-like"/>
    <property type="match status" value="1"/>
</dbReference>
<evidence type="ECO:0000256" key="1">
    <source>
        <dbReference type="ARBA" id="ARBA00011073"/>
    </source>
</evidence>
<gene>
    <name evidence="9" type="ORF">Drose_04945</name>
</gene>
<feature type="transmembrane region" description="Helical" evidence="6">
    <location>
        <begin position="333"/>
        <end position="353"/>
    </location>
</feature>
<evidence type="ECO:0000256" key="2">
    <source>
        <dbReference type="ARBA" id="ARBA00022670"/>
    </source>
</evidence>
<evidence type="ECO:0000313" key="9">
    <source>
        <dbReference type="EMBL" id="UWZ37629.1"/>
    </source>
</evidence>
<evidence type="ECO:0000256" key="5">
    <source>
        <dbReference type="PROSITE-ProRule" id="PRU01240"/>
    </source>
</evidence>
<evidence type="ECO:0000256" key="7">
    <source>
        <dbReference type="SAM" id="SignalP"/>
    </source>
</evidence>
<dbReference type="Proteomes" id="UP001058271">
    <property type="component" value="Chromosome"/>
</dbReference>
<feature type="active site" description="Charge relay system" evidence="5">
    <location>
        <position position="246"/>
    </location>
</feature>
<accession>A0ABY5Z6G3</accession>
<evidence type="ECO:0000313" key="10">
    <source>
        <dbReference type="Proteomes" id="UP001058271"/>
    </source>
</evidence>
<dbReference type="PANTHER" id="PTHR43806">
    <property type="entry name" value="PEPTIDASE S8"/>
    <property type="match status" value="1"/>
</dbReference>
<keyword evidence="6" id="KW-0472">Membrane</keyword>
<dbReference type="PRINTS" id="PR00723">
    <property type="entry name" value="SUBTILISIN"/>
</dbReference>
<dbReference type="Gene3D" id="3.40.50.200">
    <property type="entry name" value="Peptidase S8/S53 domain"/>
    <property type="match status" value="1"/>
</dbReference>
<keyword evidence="3 5" id="KW-0378">Hydrolase</keyword>
<keyword evidence="6" id="KW-0812">Transmembrane</keyword>
<feature type="signal peptide" evidence="7">
    <location>
        <begin position="1"/>
        <end position="23"/>
    </location>
</feature>
<dbReference type="PANTHER" id="PTHR43806:SF11">
    <property type="entry name" value="CEREVISIN-RELATED"/>
    <property type="match status" value="1"/>
</dbReference>
<dbReference type="EMBL" id="CP073721">
    <property type="protein sequence ID" value="UWZ37629.1"/>
    <property type="molecule type" value="Genomic_DNA"/>
</dbReference>
<dbReference type="InterPro" id="IPR036852">
    <property type="entry name" value="Peptidase_S8/S53_dom_sf"/>
</dbReference>
<keyword evidence="7" id="KW-0732">Signal</keyword>